<proteinExistence type="predicted"/>
<sequence length="193" mass="20873">MPAVMEATRTIVRRAARPETPARLRLWVIVTILVAAALLVSACLVMARVQQQVRVIGDEAAPQAANAADLYFALSDMDAQVARLVLTSGRDELAAGRIDALGAYQQRGRQVDTDLQVALTTAGGEAERAIVLDLLHGLGVYRERVWQALTAGPAAAGYYTQATNVLHLDLLPAATRLREVSEDRLERAYGERA</sequence>
<comment type="caution">
    <text evidence="2">The sequence shown here is derived from an EMBL/GenBank/DDBJ whole genome shotgun (WGS) entry which is preliminary data.</text>
</comment>
<gene>
    <name evidence="2" type="ORF">JIG36_45065</name>
</gene>
<reference evidence="2 3" key="1">
    <citation type="submission" date="2021-01" db="EMBL/GenBank/DDBJ databases">
        <title>Actinoplanes sp. nov. LDG1-06 isolated from lichen.</title>
        <authorList>
            <person name="Saeng-In P."/>
            <person name="Phongsopitanun W."/>
            <person name="Kanchanasin P."/>
            <person name="Yuki M."/>
            <person name="Kudo T."/>
            <person name="Ohkuma M."/>
            <person name="Tanasupawat S."/>
        </authorList>
    </citation>
    <scope>NUCLEOTIDE SEQUENCE [LARGE SCALE GENOMIC DNA]</scope>
    <source>
        <strain evidence="2 3">LDG1-06</strain>
    </source>
</reference>
<evidence type="ECO:0000313" key="2">
    <source>
        <dbReference type="EMBL" id="MBM2622694.1"/>
    </source>
</evidence>
<organism evidence="2 3">
    <name type="scientific">Paractinoplanes ovalisporus</name>
    <dbReference type="NCBI Taxonomy" id="2810368"/>
    <lineage>
        <taxon>Bacteria</taxon>
        <taxon>Bacillati</taxon>
        <taxon>Actinomycetota</taxon>
        <taxon>Actinomycetes</taxon>
        <taxon>Micromonosporales</taxon>
        <taxon>Micromonosporaceae</taxon>
        <taxon>Paractinoplanes</taxon>
    </lineage>
</organism>
<keyword evidence="1" id="KW-0812">Transmembrane</keyword>
<protein>
    <recommendedName>
        <fullName evidence="4">MxaK protein</fullName>
    </recommendedName>
</protein>
<dbReference type="Proteomes" id="UP000632138">
    <property type="component" value="Unassembled WGS sequence"/>
</dbReference>
<keyword evidence="1" id="KW-0472">Membrane</keyword>
<evidence type="ECO:0008006" key="4">
    <source>
        <dbReference type="Google" id="ProtNLM"/>
    </source>
</evidence>
<dbReference type="RefSeq" id="WP_203383041.1">
    <property type="nucleotide sequence ID" value="NZ_JAENHP010000027.1"/>
</dbReference>
<accession>A0ABS2AS41</accession>
<keyword evidence="3" id="KW-1185">Reference proteome</keyword>
<keyword evidence="1" id="KW-1133">Transmembrane helix</keyword>
<evidence type="ECO:0000313" key="3">
    <source>
        <dbReference type="Proteomes" id="UP000632138"/>
    </source>
</evidence>
<dbReference type="EMBL" id="JAENHP010000027">
    <property type="protein sequence ID" value="MBM2622694.1"/>
    <property type="molecule type" value="Genomic_DNA"/>
</dbReference>
<evidence type="ECO:0000256" key="1">
    <source>
        <dbReference type="SAM" id="Phobius"/>
    </source>
</evidence>
<name>A0ABS2AS41_9ACTN</name>
<feature type="transmembrane region" description="Helical" evidence="1">
    <location>
        <begin position="26"/>
        <end position="47"/>
    </location>
</feature>